<evidence type="ECO:0000256" key="5">
    <source>
        <dbReference type="ARBA" id="ARBA00023004"/>
    </source>
</evidence>
<dbReference type="CDD" id="cd00487">
    <property type="entry name" value="Pep_deformylase"/>
    <property type="match status" value="1"/>
</dbReference>
<dbReference type="PRINTS" id="PR01576">
    <property type="entry name" value="PDEFORMYLASE"/>
</dbReference>
<dbReference type="FunFam" id="3.90.45.10:FF:000001">
    <property type="entry name" value="Peptide deformylase"/>
    <property type="match status" value="1"/>
</dbReference>
<protein>
    <recommendedName>
        <fullName evidence="6">Peptide deformylase</fullName>
        <shortName evidence="6">PDF</shortName>
        <ecNumber evidence="6">3.5.1.88</ecNumber>
    </recommendedName>
    <alternativeName>
        <fullName evidence="6">Polypeptide deformylase</fullName>
    </alternativeName>
</protein>
<dbReference type="InterPro" id="IPR036821">
    <property type="entry name" value="Peptide_deformylase_sf"/>
</dbReference>
<evidence type="ECO:0000256" key="4">
    <source>
        <dbReference type="ARBA" id="ARBA00022917"/>
    </source>
</evidence>
<feature type="binding site" evidence="6">
    <location>
        <position position="137"/>
    </location>
    <ligand>
        <name>Fe cation</name>
        <dbReference type="ChEBI" id="CHEBI:24875"/>
    </ligand>
</feature>
<comment type="similarity">
    <text evidence="1 6">Belongs to the polypeptide deformylase family.</text>
</comment>
<evidence type="ECO:0000313" key="7">
    <source>
        <dbReference type="EMBL" id="PPI88567.1"/>
    </source>
</evidence>
<dbReference type="HAMAP" id="MF_00163">
    <property type="entry name" value="Pep_deformylase"/>
    <property type="match status" value="1"/>
</dbReference>
<dbReference type="GO" id="GO:0042586">
    <property type="term" value="F:peptide deformylase activity"/>
    <property type="evidence" value="ECO:0007669"/>
    <property type="project" value="UniProtKB-UniRule"/>
</dbReference>
<dbReference type="Pfam" id="PF01327">
    <property type="entry name" value="Pep_deformylase"/>
    <property type="match status" value="1"/>
</dbReference>
<dbReference type="GO" id="GO:0046872">
    <property type="term" value="F:metal ion binding"/>
    <property type="evidence" value="ECO:0007669"/>
    <property type="project" value="UniProtKB-KW"/>
</dbReference>
<dbReference type="PANTHER" id="PTHR10458">
    <property type="entry name" value="PEPTIDE DEFORMYLASE"/>
    <property type="match status" value="1"/>
</dbReference>
<evidence type="ECO:0000256" key="2">
    <source>
        <dbReference type="ARBA" id="ARBA00022723"/>
    </source>
</evidence>
<comment type="catalytic activity">
    <reaction evidence="6">
        <text>N-terminal N-formyl-L-methionyl-[peptide] + H2O = N-terminal L-methionyl-[peptide] + formate</text>
        <dbReference type="Rhea" id="RHEA:24420"/>
        <dbReference type="Rhea" id="RHEA-COMP:10639"/>
        <dbReference type="Rhea" id="RHEA-COMP:10640"/>
        <dbReference type="ChEBI" id="CHEBI:15377"/>
        <dbReference type="ChEBI" id="CHEBI:15740"/>
        <dbReference type="ChEBI" id="CHEBI:49298"/>
        <dbReference type="ChEBI" id="CHEBI:64731"/>
        <dbReference type="EC" id="3.5.1.88"/>
    </reaction>
</comment>
<evidence type="ECO:0000256" key="6">
    <source>
        <dbReference type="HAMAP-Rule" id="MF_00163"/>
    </source>
</evidence>
<feature type="binding site" evidence="6">
    <location>
        <position position="91"/>
    </location>
    <ligand>
        <name>Fe cation</name>
        <dbReference type="ChEBI" id="CHEBI:24875"/>
    </ligand>
</feature>
<feature type="active site" evidence="6">
    <location>
        <position position="134"/>
    </location>
</feature>
<dbReference type="Proteomes" id="UP000295937">
    <property type="component" value="Unassembled WGS sequence"/>
</dbReference>
<sequence length="167" mass="19175">MSVLPLLYFPDERLRQKALPVKIINEEIQNIIDNMFETMYAYKGIGLAATQVNINQRIIVIDISENHKNRLVLINPEILNITGTNGIEEGCLSLPKQHAFIQRGAIIKISSLDRNGDVFEIETNDLLSICIQHEIDHLNGKLFIDYLSPLKRQRIKVKLSKMLRIKK</sequence>
<dbReference type="PIRSF" id="PIRSF004749">
    <property type="entry name" value="Pep_def"/>
    <property type="match status" value="1"/>
</dbReference>
<gene>
    <name evidence="6 7" type="primary">def</name>
    <name evidence="7" type="ORF">CRV09_02645</name>
</gene>
<dbReference type="OrthoDB" id="9804313at2"/>
<name>A0A2P5T1W0_9GAMM</name>
<dbReference type="EMBL" id="PDKR01000003">
    <property type="protein sequence ID" value="PPI88567.1"/>
    <property type="molecule type" value="Genomic_DNA"/>
</dbReference>
<dbReference type="AlphaFoldDB" id="A0A2P5T1W0"/>
<dbReference type="NCBIfam" id="NF001159">
    <property type="entry name" value="PRK00150.1-3"/>
    <property type="match status" value="1"/>
</dbReference>
<comment type="caution">
    <text evidence="7">The sequence shown here is derived from an EMBL/GenBank/DDBJ whole genome shotgun (WGS) entry which is preliminary data.</text>
</comment>
<reference evidence="7 8" key="1">
    <citation type="journal article" date="2018" name="Genome Biol. Evol.">
        <title>Cladogenesis and Genomic Streamlining in Extracellular Endosymbionts of Tropical Stink Bugs.</title>
        <authorList>
            <person name="Otero-Bravo A."/>
            <person name="Goffredi S."/>
            <person name="Sabree Z.L."/>
        </authorList>
    </citation>
    <scope>NUCLEOTIDE SEQUENCE [LARGE SCALE GENOMIC DNA]</scope>
    <source>
        <strain evidence="7 8">SoEO</strain>
    </source>
</reference>
<keyword evidence="2 6" id="KW-0479">Metal-binding</keyword>
<comment type="function">
    <text evidence="6">Removes the formyl group from the N-terminal Met of newly synthesized proteins. Requires at least a dipeptide for an efficient rate of reaction. N-terminal L-methionine is a prerequisite for activity but the enzyme has broad specificity at other positions.</text>
</comment>
<comment type="cofactor">
    <cofactor evidence="6">
        <name>Fe(2+)</name>
        <dbReference type="ChEBI" id="CHEBI:29033"/>
    </cofactor>
    <text evidence="6">Binds 1 Fe(2+) ion.</text>
</comment>
<keyword evidence="3 6" id="KW-0378">Hydrolase</keyword>
<dbReference type="EC" id="3.5.1.88" evidence="6"/>
<evidence type="ECO:0000256" key="3">
    <source>
        <dbReference type="ARBA" id="ARBA00022801"/>
    </source>
</evidence>
<dbReference type="InterPro" id="IPR023635">
    <property type="entry name" value="Peptide_deformylase"/>
</dbReference>
<keyword evidence="4 6" id="KW-0648">Protein biosynthesis</keyword>
<dbReference type="SUPFAM" id="SSF56420">
    <property type="entry name" value="Peptide deformylase"/>
    <property type="match status" value="1"/>
</dbReference>
<dbReference type="Gene3D" id="3.90.45.10">
    <property type="entry name" value="Peptide deformylase"/>
    <property type="match status" value="1"/>
</dbReference>
<feature type="binding site" evidence="6">
    <location>
        <position position="133"/>
    </location>
    <ligand>
        <name>Fe cation</name>
        <dbReference type="ChEBI" id="CHEBI:24875"/>
    </ligand>
</feature>
<organism evidence="7 8">
    <name type="scientific">Candidatus Pantoea edessiphila</name>
    <dbReference type="NCBI Taxonomy" id="2044610"/>
    <lineage>
        <taxon>Bacteria</taxon>
        <taxon>Pseudomonadati</taxon>
        <taxon>Pseudomonadota</taxon>
        <taxon>Gammaproteobacteria</taxon>
        <taxon>Enterobacterales</taxon>
        <taxon>Erwiniaceae</taxon>
        <taxon>Pantoea</taxon>
    </lineage>
</organism>
<dbReference type="PANTHER" id="PTHR10458:SF21">
    <property type="entry name" value="PEPTIDE DEFORMYLASE"/>
    <property type="match status" value="1"/>
</dbReference>
<evidence type="ECO:0000313" key="8">
    <source>
        <dbReference type="Proteomes" id="UP000295937"/>
    </source>
</evidence>
<dbReference type="NCBIfam" id="TIGR00079">
    <property type="entry name" value="pept_deformyl"/>
    <property type="match status" value="1"/>
</dbReference>
<accession>A0A2P5T1W0</accession>
<dbReference type="GO" id="GO:0006412">
    <property type="term" value="P:translation"/>
    <property type="evidence" value="ECO:0007669"/>
    <property type="project" value="UniProtKB-UniRule"/>
</dbReference>
<dbReference type="RefSeq" id="WP_136132608.1">
    <property type="nucleotide sequence ID" value="NZ_PDKR01000003.1"/>
</dbReference>
<proteinExistence type="inferred from homology"/>
<evidence type="ECO:0000256" key="1">
    <source>
        <dbReference type="ARBA" id="ARBA00010759"/>
    </source>
</evidence>
<keyword evidence="5 6" id="KW-0408">Iron</keyword>